<dbReference type="GO" id="GO:0015938">
    <property type="term" value="P:coenzyme A catabolic process"/>
    <property type="evidence" value="ECO:0007669"/>
    <property type="project" value="TreeGrafter"/>
</dbReference>
<dbReference type="Gene3D" id="3.90.79.10">
    <property type="entry name" value="Nucleoside Triphosphate Pyrophosphohydrolase"/>
    <property type="match status" value="1"/>
</dbReference>
<comment type="cofactor">
    <cofactor evidence="1">
        <name>Mn(2+)</name>
        <dbReference type="ChEBI" id="CHEBI:29035"/>
    </cofactor>
</comment>
<keyword evidence="6" id="KW-0464">Manganese</keyword>
<dbReference type="InterPro" id="IPR015797">
    <property type="entry name" value="NUDIX_hydrolase-like_dom_sf"/>
</dbReference>
<dbReference type="Pfam" id="PF00293">
    <property type="entry name" value="NUDIX"/>
    <property type="match status" value="1"/>
</dbReference>
<sequence length="321" mass="36611">MLRTNELLNNIREFKYSSLLPLSLSWPSKRRSAVLVLLFIGHRGELRVLLTKRSRALRAFSGHVSLPGGKADNDLETFEQVARREAEEEIGLPQGSKELHEKFGMQIENICNEIPCYLSRTFLSVKPVVYFLHNETNPMESLNASKFFGKLNPGETSSIFSVPLSDMVYHLFQNRSGSDYKPEYTNHSEISVKWGGLKWPIRHYLYPRENINDVAWLNEIADGSSGSDSSEVTASRDLWGLTAKILYDLSLIANKLIQSDNSTQLIGHEDLIYGLKEFGGQLKTSRSDWEINMIGGARGYRYDNVIPKYYMDKLQKISTKY</sequence>
<accession>A0A7H9B5T4</accession>
<proteinExistence type="predicted"/>
<feature type="domain" description="Nudix hydrolase" evidence="7">
    <location>
        <begin position="29"/>
        <end position="185"/>
    </location>
</feature>
<dbReference type="SUPFAM" id="SSF55811">
    <property type="entry name" value="Nudix"/>
    <property type="match status" value="1"/>
</dbReference>
<dbReference type="GO" id="GO:0010945">
    <property type="term" value="F:coenzyme A diphosphatase activity"/>
    <property type="evidence" value="ECO:0007669"/>
    <property type="project" value="InterPro"/>
</dbReference>
<dbReference type="KEGG" id="zmk:HG535_0F04090"/>
<dbReference type="AlphaFoldDB" id="A0A7H9B5T4"/>
<gene>
    <name evidence="8" type="ORF">HG535_0F04090</name>
</gene>
<evidence type="ECO:0000259" key="7">
    <source>
        <dbReference type="PROSITE" id="PS51462"/>
    </source>
</evidence>
<evidence type="ECO:0000256" key="5">
    <source>
        <dbReference type="ARBA" id="ARBA00022842"/>
    </source>
</evidence>
<keyword evidence="9" id="KW-1185">Reference proteome</keyword>
<dbReference type="PANTHER" id="PTHR12992">
    <property type="entry name" value="NUDIX HYDROLASE"/>
    <property type="match status" value="1"/>
</dbReference>
<keyword evidence="5" id="KW-0460">Magnesium</keyword>
<dbReference type="EMBL" id="CP058609">
    <property type="protein sequence ID" value="QLG73897.1"/>
    <property type="molecule type" value="Genomic_DNA"/>
</dbReference>
<evidence type="ECO:0000256" key="4">
    <source>
        <dbReference type="ARBA" id="ARBA00022801"/>
    </source>
</evidence>
<keyword evidence="3" id="KW-0479">Metal-binding</keyword>
<dbReference type="RefSeq" id="XP_037145622.1">
    <property type="nucleotide sequence ID" value="XM_037289727.1"/>
</dbReference>
<dbReference type="Proteomes" id="UP000509704">
    <property type="component" value="Chromosome 6"/>
</dbReference>
<dbReference type="GeneID" id="59237655"/>
<evidence type="ECO:0000313" key="8">
    <source>
        <dbReference type="EMBL" id="QLG73897.1"/>
    </source>
</evidence>
<dbReference type="CDD" id="cd03426">
    <property type="entry name" value="NUDIX_CoAse_Nudt7"/>
    <property type="match status" value="1"/>
</dbReference>
<keyword evidence="4" id="KW-0378">Hydrolase</keyword>
<dbReference type="OrthoDB" id="206213at2759"/>
<comment type="cofactor">
    <cofactor evidence="2">
        <name>Mg(2+)</name>
        <dbReference type="ChEBI" id="CHEBI:18420"/>
    </cofactor>
</comment>
<evidence type="ECO:0000256" key="1">
    <source>
        <dbReference type="ARBA" id="ARBA00001936"/>
    </source>
</evidence>
<dbReference type="InterPro" id="IPR000086">
    <property type="entry name" value="NUDIX_hydrolase_dom"/>
</dbReference>
<evidence type="ECO:0000256" key="3">
    <source>
        <dbReference type="ARBA" id="ARBA00022723"/>
    </source>
</evidence>
<organism evidence="8 9">
    <name type="scientific">Zygotorulaspora mrakii</name>
    <name type="common">Zygosaccharomyces mrakii</name>
    <dbReference type="NCBI Taxonomy" id="42260"/>
    <lineage>
        <taxon>Eukaryota</taxon>
        <taxon>Fungi</taxon>
        <taxon>Dikarya</taxon>
        <taxon>Ascomycota</taxon>
        <taxon>Saccharomycotina</taxon>
        <taxon>Saccharomycetes</taxon>
        <taxon>Saccharomycetales</taxon>
        <taxon>Saccharomycetaceae</taxon>
        <taxon>Zygotorulaspora</taxon>
    </lineage>
</organism>
<protein>
    <recommendedName>
        <fullName evidence="7">Nudix hydrolase domain-containing protein</fullName>
    </recommendedName>
</protein>
<reference evidence="8 9" key="1">
    <citation type="submission" date="2020-07" db="EMBL/GenBank/DDBJ databases">
        <title>The yeast mating-type switching endonuclease HO is a domesticated member of an unorthodox homing genetic element family.</title>
        <authorList>
            <person name="Coughlan A.Y."/>
            <person name="Lombardi L."/>
            <person name="Braun-Galleani S."/>
            <person name="Martos A.R."/>
            <person name="Galeote V."/>
            <person name="Bigey F."/>
            <person name="Dequin S."/>
            <person name="Byrne K.P."/>
            <person name="Wolfe K.H."/>
        </authorList>
    </citation>
    <scope>NUCLEOTIDE SEQUENCE [LARGE SCALE GENOMIC DNA]</scope>
    <source>
        <strain evidence="8 9">NRRL Y-6702</strain>
    </source>
</reference>
<dbReference type="InterPro" id="IPR045121">
    <property type="entry name" value="CoAse"/>
</dbReference>
<evidence type="ECO:0000313" key="9">
    <source>
        <dbReference type="Proteomes" id="UP000509704"/>
    </source>
</evidence>
<name>A0A7H9B5T4_ZYGMR</name>
<evidence type="ECO:0000256" key="2">
    <source>
        <dbReference type="ARBA" id="ARBA00001946"/>
    </source>
</evidence>
<evidence type="ECO:0000256" key="6">
    <source>
        <dbReference type="ARBA" id="ARBA00023211"/>
    </source>
</evidence>
<dbReference type="PANTHER" id="PTHR12992:SF24">
    <property type="entry name" value="PEROXISOMAL COENZYME A DIPHOSPHATASE NUDT7"/>
    <property type="match status" value="1"/>
</dbReference>
<dbReference type="PROSITE" id="PS51462">
    <property type="entry name" value="NUDIX"/>
    <property type="match status" value="1"/>
</dbReference>
<dbReference type="GO" id="GO:0046872">
    <property type="term" value="F:metal ion binding"/>
    <property type="evidence" value="ECO:0007669"/>
    <property type="project" value="UniProtKB-KW"/>
</dbReference>